<dbReference type="InterPro" id="IPR008030">
    <property type="entry name" value="NmrA-like"/>
</dbReference>
<dbReference type="GO" id="GO:0016491">
    <property type="term" value="F:oxidoreductase activity"/>
    <property type="evidence" value="ECO:0007669"/>
    <property type="project" value="UniProtKB-KW"/>
</dbReference>
<evidence type="ECO:0000259" key="3">
    <source>
        <dbReference type="Pfam" id="PF05368"/>
    </source>
</evidence>
<accession>A0AAV9UHS1</accession>
<dbReference type="SUPFAM" id="SSF51735">
    <property type="entry name" value="NAD(P)-binding Rossmann-fold domains"/>
    <property type="match status" value="1"/>
</dbReference>
<reference evidence="4 5" key="1">
    <citation type="submission" date="2019-10" db="EMBL/GenBank/DDBJ databases">
        <authorList>
            <person name="Palmer J.M."/>
        </authorList>
    </citation>
    <scope>NUCLEOTIDE SEQUENCE [LARGE SCALE GENOMIC DNA]</scope>
    <source>
        <strain evidence="4 5">TWF696</strain>
    </source>
</reference>
<dbReference type="InterPro" id="IPR045312">
    <property type="entry name" value="PCBER-like"/>
</dbReference>
<dbReference type="EMBL" id="JAVHNQ010000007">
    <property type="protein sequence ID" value="KAK6341657.1"/>
    <property type="molecule type" value="Genomic_DNA"/>
</dbReference>
<evidence type="ECO:0000256" key="2">
    <source>
        <dbReference type="ARBA" id="ARBA00023002"/>
    </source>
</evidence>
<dbReference type="PANTHER" id="PTHR47706">
    <property type="entry name" value="NMRA-LIKE FAMILY PROTEIN"/>
    <property type="match status" value="1"/>
</dbReference>
<dbReference type="CDD" id="cd05259">
    <property type="entry name" value="PCBER_SDR_a"/>
    <property type="match status" value="1"/>
</dbReference>
<keyword evidence="5" id="KW-1185">Reference proteome</keyword>
<name>A0AAV9UHS1_9PEZI</name>
<protein>
    <recommendedName>
        <fullName evidence="3">NmrA-like domain-containing protein</fullName>
    </recommendedName>
</protein>
<organism evidence="4 5">
    <name type="scientific">Orbilia brochopaga</name>
    <dbReference type="NCBI Taxonomy" id="3140254"/>
    <lineage>
        <taxon>Eukaryota</taxon>
        <taxon>Fungi</taxon>
        <taxon>Dikarya</taxon>
        <taxon>Ascomycota</taxon>
        <taxon>Pezizomycotina</taxon>
        <taxon>Orbiliomycetes</taxon>
        <taxon>Orbiliales</taxon>
        <taxon>Orbiliaceae</taxon>
        <taxon>Orbilia</taxon>
    </lineage>
</organism>
<gene>
    <name evidence="4" type="ORF">TWF696_008726</name>
</gene>
<dbReference type="InterPro" id="IPR036291">
    <property type="entry name" value="NAD(P)-bd_dom_sf"/>
</dbReference>
<feature type="domain" description="NmrA-like" evidence="3">
    <location>
        <begin position="69"/>
        <end position="303"/>
    </location>
</feature>
<dbReference type="Gene3D" id="3.90.25.10">
    <property type="entry name" value="UDP-galactose 4-epimerase, domain 1"/>
    <property type="match status" value="1"/>
</dbReference>
<dbReference type="AlphaFoldDB" id="A0AAV9UHS1"/>
<dbReference type="PANTHER" id="PTHR47706:SF9">
    <property type="entry name" value="NMRA-LIKE DOMAIN-CONTAINING PROTEIN-RELATED"/>
    <property type="match status" value="1"/>
</dbReference>
<evidence type="ECO:0000313" key="5">
    <source>
        <dbReference type="Proteomes" id="UP001375240"/>
    </source>
</evidence>
<dbReference type="InterPro" id="IPR051609">
    <property type="entry name" value="NmrA/Isoflavone_reductase-like"/>
</dbReference>
<dbReference type="Gene3D" id="3.40.50.720">
    <property type="entry name" value="NAD(P)-binding Rossmann-like Domain"/>
    <property type="match status" value="1"/>
</dbReference>
<keyword evidence="1" id="KW-0521">NADP</keyword>
<sequence>MISNPSTEPAIAFSSTTFIKFLLNPNFDHSSLETSRYSHIPVWHSRPHIPTYINYCLHDQDSTLKMSGKNVLIIGGSGNIGAPIVAALSAEPSVAITILTREDSKSTFPAGIPVKKADYNSHSSLVAAFKGHDTIISIVNTFAVESQFKFIDAAVEAGVTRFYPSEFGSVASSDGDDLVKTFWDRVGIHGKFEVFQRLRELAADGKLEYTLIASGAFFDWGLTHGFIGLHLKDRKVTIFNRGDKPMSLSTLGHIAKVVAWSVTHADETRNRAVRFYSHRVSQNELLEIGEKLTGTKWTVEKVTTDEWIAQGEAGLKAGNPYAGYQVLQGLLFEDADTVDASYLTNDAPVKVDKTVEEVFKEALDSA</sequence>
<evidence type="ECO:0000313" key="4">
    <source>
        <dbReference type="EMBL" id="KAK6341657.1"/>
    </source>
</evidence>
<evidence type="ECO:0000256" key="1">
    <source>
        <dbReference type="ARBA" id="ARBA00022857"/>
    </source>
</evidence>
<comment type="caution">
    <text evidence="4">The sequence shown here is derived from an EMBL/GenBank/DDBJ whole genome shotgun (WGS) entry which is preliminary data.</text>
</comment>
<keyword evidence="2" id="KW-0560">Oxidoreductase</keyword>
<proteinExistence type="predicted"/>
<dbReference type="Pfam" id="PF05368">
    <property type="entry name" value="NmrA"/>
    <property type="match status" value="1"/>
</dbReference>
<dbReference type="Proteomes" id="UP001375240">
    <property type="component" value="Unassembled WGS sequence"/>
</dbReference>